<dbReference type="FunFam" id="2.130.10.10:FF:000512">
    <property type="entry name" value="WD-40 repeat-containing protein MSI1"/>
    <property type="match status" value="1"/>
</dbReference>
<protein>
    <submittedName>
        <fullName evidence="10">Histone-binding protein rbbp4</fullName>
    </submittedName>
</protein>
<evidence type="ECO:0000256" key="3">
    <source>
        <dbReference type="ARBA" id="ARBA00022574"/>
    </source>
</evidence>
<proteinExistence type="inferred from homology"/>
<dbReference type="SMART" id="SM00320">
    <property type="entry name" value="WD40"/>
    <property type="match status" value="6"/>
</dbReference>
<dbReference type="GO" id="GO:0005634">
    <property type="term" value="C:nucleus"/>
    <property type="evidence" value="ECO:0007669"/>
    <property type="project" value="UniProtKB-SubCell"/>
</dbReference>
<dbReference type="Gene3D" id="2.130.10.10">
    <property type="entry name" value="YVTN repeat-like/Quinoprotein amine dehydrogenase"/>
    <property type="match status" value="1"/>
</dbReference>
<evidence type="ECO:0000259" key="9">
    <source>
        <dbReference type="Pfam" id="PF12265"/>
    </source>
</evidence>
<dbReference type="Pfam" id="PF00400">
    <property type="entry name" value="WD40"/>
    <property type="match status" value="4"/>
</dbReference>
<accession>A0AAD5SK92</accession>
<evidence type="ECO:0000313" key="11">
    <source>
        <dbReference type="Proteomes" id="UP001212841"/>
    </source>
</evidence>
<evidence type="ECO:0000256" key="7">
    <source>
        <dbReference type="PROSITE-ProRule" id="PRU00221"/>
    </source>
</evidence>
<dbReference type="GO" id="GO:0006325">
    <property type="term" value="P:chromatin organization"/>
    <property type="evidence" value="ECO:0007669"/>
    <property type="project" value="UniProtKB-KW"/>
</dbReference>
<dbReference type="EMBL" id="JADGJD010000015">
    <property type="protein sequence ID" value="KAJ3056940.1"/>
    <property type="molecule type" value="Genomic_DNA"/>
</dbReference>
<dbReference type="InterPro" id="IPR001680">
    <property type="entry name" value="WD40_rpt"/>
</dbReference>
<keyword evidence="11" id="KW-1185">Reference proteome</keyword>
<keyword evidence="5" id="KW-0156">Chromatin regulator</keyword>
<dbReference type="PROSITE" id="PS00678">
    <property type="entry name" value="WD_REPEATS_1"/>
    <property type="match status" value="3"/>
</dbReference>
<dbReference type="SUPFAM" id="SSF50978">
    <property type="entry name" value="WD40 repeat-like"/>
    <property type="match status" value="1"/>
</dbReference>
<dbReference type="Pfam" id="PF12265">
    <property type="entry name" value="CAF1C_H4-bd"/>
    <property type="match status" value="1"/>
</dbReference>
<dbReference type="InterPro" id="IPR036322">
    <property type="entry name" value="WD40_repeat_dom_sf"/>
</dbReference>
<comment type="subcellular location">
    <subcellularLocation>
        <location evidence="1">Nucleus</location>
    </subcellularLocation>
</comment>
<dbReference type="PROSITE" id="PS50082">
    <property type="entry name" value="WD_REPEATS_2"/>
    <property type="match status" value="5"/>
</dbReference>
<evidence type="ECO:0000256" key="5">
    <source>
        <dbReference type="ARBA" id="ARBA00022853"/>
    </source>
</evidence>
<dbReference type="CDD" id="cd00200">
    <property type="entry name" value="WD40"/>
    <property type="match status" value="1"/>
</dbReference>
<dbReference type="PRINTS" id="PR00320">
    <property type="entry name" value="GPROTEINBRPT"/>
</dbReference>
<dbReference type="AlphaFoldDB" id="A0AAD5SK92"/>
<dbReference type="InterPro" id="IPR022052">
    <property type="entry name" value="Histone-bd_RBBP4-like_N"/>
</dbReference>
<dbReference type="PROSITE" id="PS50294">
    <property type="entry name" value="WD_REPEATS_REGION"/>
    <property type="match status" value="3"/>
</dbReference>
<evidence type="ECO:0000313" key="10">
    <source>
        <dbReference type="EMBL" id="KAJ3056940.1"/>
    </source>
</evidence>
<feature type="repeat" description="WD" evidence="7">
    <location>
        <begin position="275"/>
        <end position="311"/>
    </location>
</feature>
<name>A0AAD5SK92_9FUNG</name>
<keyword evidence="4" id="KW-0677">Repeat</keyword>
<dbReference type="InterPro" id="IPR015943">
    <property type="entry name" value="WD40/YVTN_repeat-like_dom_sf"/>
</dbReference>
<dbReference type="InterPro" id="IPR019775">
    <property type="entry name" value="WD40_repeat_CS"/>
</dbReference>
<evidence type="ECO:0000256" key="4">
    <source>
        <dbReference type="ARBA" id="ARBA00022737"/>
    </source>
</evidence>
<feature type="domain" description="Histone-binding protein RBBP4-like N-terminal" evidence="9">
    <location>
        <begin position="27"/>
        <end position="96"/>
    </location>
</feature>
<keyword evidence="6" id="KW-0539">Nucleus</keyword>
<feature type="region of interest" description="Disordered" evidence="8">
    <location>
        <begin position="97"/>
        <end position="119"/>
    </location>
</feature>
<evidence type="ECO:0000256" key="8">
    <source>
        <dbReference type="SAM" id="MobiDB-lite"/>
    </source>
</evidence>
<dbReference type="InterPro" id="IPR020472">
    <property type="entry name" value="WD40_PAC1"/>
</dbReference>
<keyword evidence="3 7" id="KW-0853">WD repeat</keyword>
<feature type="repeat" description="WD" evidence="7">
    <location>
        <begin position="182"/>
        <end position="217"/>
    </location>
</feature>
<dbReference type="PANTHER" id="PTHR22850">
    <property type="entry name" value="WD40 REPEAT FAMILY"/>
    <property type="match status" value="1"/>
</dbReference>
<comment type="similarity">
    <text evidence="2">Belongs to the WD repeat RBAP46/RBAP48/MSI1 family.</text>
</comment>
<evidence type="ECO:0000256" key="6">
    <source>
        <dbReference type="ARBA" id="ARBA00023242"/>
    </source>
</evidence>
<feature type="repeat" description="WD" evidence="7">
    <location>
        <begin position="232"/>
        <end position="274"/>
    </location>
</feature>
<feature type="repeat" description="WD" evidence="7">
    <location>
        <begin position="376"/>
        <end position="410"/>
    </location>
</feature>
<evidence type="ECO:0000256" key="1">
    <source>
        <dbReference type="ARBA" id="ARBA00004123"/>
    </source>
</evidence>
<dbReference type="Proteomes" id="UP001212841">
    <property type="component" value="Unassembled WGS sequence"/>
</dbReference>
<comment type="caution">
    <text evidence="10">The sequence shown here is derived from an EMBL/GenBank/DDBJ whole genome shotgun (WGS) entry which is preliminary data.</text>
</comment>
<dbReference type="InterPro" id="IPR050459">
    <property type="entry name" value="WD_repeat_RBAP46/RBAP48/MSI1"/>
</dbReference>
<feature type="compositionally biased region" description="Basic and acidic residues" evidence="8">
    <location>
        <begin position="97"/>
        <end position="113"/>
    </location>
</feature>
<evidence type="ECO:0000256" key="2">
    <source>
        <dbReference type="ARBA" id="ARBA00009341"/>
    </source>
</evidence>
<reference evidence="10" key="1">
    <citation type="submission" date="2020-05" db="EMBL/GenBank/DDBJ databases">
        <title>Phylogenomic resolution of chytrid fungi.</title>
        <authorList>
            <person name="Stajich J.E."/>
            <person name="Amses K."/>
            <person name="Simmons R."/>
            <person name="Seto K."/>
            <person name="Myers J."/>
            <person name="Bonds A."/>
            <person name="Quandt C.A."/>
            <person name="Barry K."/>
            <person name="Liu P."/>
            <person name="Grigoriev I."/>
            <person name="Longcore J.E."/>
            <person name="James T.Y."/>
        </authorList>
    </citation>
    <scope>NUCLEOTIDE SEQUENCE</scope>
    <source>
        <strain evidence="10">JEL0318</strain>
    </source>
</reference>
<gene>
    <name evidence="10" type="primary">RBBP4_1</name>
    <name evidence="10" type="ORF">HK097_002318</name>
</gene>
<feature type="repeat" description="WD" evidence="7">
    <location>
        <begin position="319"/>
        <end position="354"/>
    </location>
</feature>
<organism evidence="10 11">
    <name type="scientific">Rhizophlyctis rosea</name>
    <dbReference type="NCBI Taxonomy" id="64517"/>
    <lineage>
        <taxon>Eukaryota</taxon>
        <taxon>Fungi</taxon>
        <taxon>Fungi incertae sedis</taxon>
        <taxon>Chytridiomycota</taxon>
        <taxon>Chytridiomycota incertae sedis</taxon>
        <taxon>Chytridiomycetes</taxon>
        <taxon>Rhizophlyctidales</taxon>
        <taxon>Rhizophlyctidaceae</taxon>
        <taxon>Rhizophlyctis</taxon>
    </lineage>
</organism>
<sequence>MATTAAGSASGSKYDEGVIAAEKVINEDYKTWKKNSPFLYDLVVTHAFEWPSLTVQWLPDMERPEGKDYTLQRIILGTHTSDQEQNYLQIAQVQLPRDDASPDVSKYDEDRQEGGGYGGMESKIQIIQQINHDGEVNRARYMPKNPDIIATRTAKGAVLVFDRTRHSSRPAPDGICNPDIRLVGHEGEGYGMSWHPRKEGLLLTAGHDQTVCSWDLRGKPKDVRTLQPERRYTGHTANVEDVAWSDLIEPVFASVGDDKTLIIWDTRADKPVWNAEGHAMEINAVAFNPKNEHLLATGSADKTVALWDMRNMLKPVHSLVGHQEDVLQVAWCPHSETVIASSAGDMRINVWDLSRIGEEQSAEDAEDGPPELMFVHGGHTNKVPDFSWNPNQPWTMASVAEDNIVQVWQMAKSIYESDDTAPGEAMLE</sequence>